<dbReference type="InterPro" id="IPR022409">
    <property type="entry name" value="PKD/Chitinase_dom"/>
</dbReference>
<name>A0ABP9FRI6_9SPHI</name>
<dbReference type="Pfam" id="PF13585">
    <property type="entry name" value="CHU_C"/>
    <property type="match status" value="1"/>
</dbReference>
<comment type="caution">
    <text evidence="8">The sequence shown here is derived from an EMBL/GenBank/DDBJ whole genome shotgun (WGS) entry which is preliminary data.</text>
</comment>
<comment type="subcellular location">
    <subcellularLocation>
        <location evidence="1">Membrane</location>
        <topology evidence="1">Multi-pass membrane protein</topology>
    </subcellularLocation>
</comment>
<feature type="chain" id="PRO_5045668471" description="PKD domain-containing protein" evidence="6">
    <location>
        <begin position="25"/>
        <end position="1398"/>
    </location>
</feature>
<dbReference type="SUPFAM" id="SSF49299">
    <property type="entry name" value="PKD domain"/>
    <property type="match status" value="6"/>
</dbReference>
<evidence type="ECO:0000259" key="7">
    <source>
        <dbReference type="PROSITE" id="PS50093"/>
    </source>
</evidence>
<evidence type="ECO:0000256" key="4">
    <source>
        <dbReference type="ARBA" id="ARBA00022989"/>
    </source>
</evidence>
<dbReference type="PROSITE" id="PS50093">
    <property type="entry name" value="PKD"/>
    <property type="match status" value="3"/>
</dbReference>
<dbReference type="Gene3D" id="2.60.40.10">
    <property type="entry name" value="Immunoglobulins"/>
    <property type="match status" value="3"/>
</dbReference>
<keyword evidence="5" id="KW-0472">Membrane</keyword>
<dbReference type="InterPro" id="IPR035986">
    <property type="entry name" value="PKD_dom_sf"/>
</dbReference>
<dbReference type="PANTHER" id="PTHR46730:SF4">
    <property type="entry name" value="POLYCYSTIC KIDNEY DISEASE PROTEIN 1-LIKE 1"/>
    <property type="match status" value="1"/>
</dbReference>
<keyword evidence="9" id="KW-1185">Reference proteome</keyword>
<feature type="signal peptide" evidence="6">
    <location>
        <begin position="1"/>
        <end position="24"/>
    </location>
</feature>
<keyword evidence="3" id="KW-0677">Repeat</keyword>
<dbReference type="SMART" id="SM00089">
    <property type="entry name" value="PKD"/>
    <property type="match status" value="4"/>
</dbReference>
<protein>
    <recommendedName>
        <fullName evidence="7">PKD domain-containing protein</fullName>
    </recommendedName>
</protein>
<feature type="domain" description="PKD" evidence="7">
    <location>
        <begin position="1225"/>
        <end position="1294"/>
    </location>
</feature>
<dbReference type="RefSeq" id="WP_345330471.1">
    <property type="nucleotide sequence ID" value="NZ_BAABJI010000002.1"/>
</dbReference>
<dbReference type="PANTHER" id="PTHR46730">
    <property type="entry name" value="POLYCYSTIN-1"/>
    <property type="match status" value="1"/>
</dbReference>
<dbReference type="Pfam" id="PF18911">
    <property type="entry name" value="PKD_4"/>
    <property type="match status" value="3"/>
</dbReference>
<accession>A0ABP9FRI6</accession>
<keyword evidence="6" id="KW-0732">Signal</keyword>
<dbReference type="Proteomes" id="UP001501436">
    <property type="component" value="Unassembled WGS sequence"/>
</dbReference>
<reference evidence="9" key="1">
    <citation type="journal article" date="2019" name="Int. J. Syst. Evol. Microbiol.">
        <title>The Global Catalogue of Microorganisms (GCM) 10K type strain sequencing project: providing services to taxonomists for standard genome sequencing and annotation.</title>
        <authorList>
            <consortium name="The Broad Institute Genomics Platform"/>
            <consortium name="The Broad Institute Genome Sequencing Center for Infectious Disease"/>
            <person name="Wu L."/>
            <person name="Ma J."/>
        </authorList>
    </citation>
    <scope>NUCLEOTIDE SEQUENCE [LARGE SCALE GENOMIC DNA]</scope>
    <source>
        <strain evidence="9">JCM 18283</strain>
    </source>
</reference>
<dbReference type="InterPro" id="IPR000601">
    <property type="entry name" value="PKD_dom"/>
</dbReference>
<organism evidence="8 9">
    <name type="scientific">Mucilaginibacter defluvii</name>
    <dbReference type="NCBI Taxonomy" id="1196019"/>
    <lineage>
        <taxon>Bacteria</taxon>
        <taxon>Pseudomonadati</taxon>
        <taxon>Bacteroidota</taxon>
        <taxon>Sphingobacteriia</taxon>
        <taxon>Sphingobacteriales</taxon>
        <taxon>Sphingobacteriaceae</taxon>
        <taxon>Mucilaginibacter</taxon>
    </lineage>
</organism>
<evidence type="ECO:0000313" key="8">
    <source>
        <dbReference type="EMBL" id="GAA4913109.1"/>
    </source>
</evidence>
<keyword evidence="4" id="KW-1133">Transmembrane helix</keyword>
<feature type="domain" description="PKD" evidence="7">
    <location>
        <begin position="847"/>
        <end position="897"/>
    </location>
</feature>
<evidence type="ECO:0000256" key="3">
    <source>
        <dbReference type="ARBA" id="ARBA00022737"/>
    </source>
</evidence>
<evidence type="ECO:0000256" key="5">
    <source>
        <dbReference type="ARBA" id="ARBA00023136"/>
    </source>
</evidence>
<feature type="domain" description="PKD" evidence="7">
    <location>
        <begin position="1122"/>
        <end position="1208"/>
    </location>
</feature>
<proteinExistence type="predicted"/>
<sequence>MKKIFTRLFPFIFFAVLFSLSASAQVITISAVDPGPYGPGSTITARISVSGGCIVNPSNRFNLYLSDANGNFSGTGRLIGSFNDFYTTFVNGTIPSGIAAGSGYRLRVQSTSPSVVSTTSSPFSIGTAAGVPVQLSSITINSAKPEVFGQCENTSNNNTTYTINNETDASATVTARITNEIDNTTENLTLDAGYSAAPAHFTITAKGVLANGVVSTRSYMLVNNRVNLNAFRSTEVQTACLPDGTISFDTDLSNGTSSLRKVFPGNIYTVAWGDGLSRDFTVCEILANNGIFSYSYTRSSCGNNIRVNSTTFYNSFGLTIRARNAYCSPGGALIAPIKVLGKANTDFTVRAANGGDAGLNVCTGTVTFSNTSDPGDNPSNSNASCKNPNARYNWYVNGALFASNKTLGATDVRYNFANPGNYTVRLVLISTSACQSNPNDPSNVIEKTVCVQNAPTAAFNINGNTGNFTQCGNPSFTFRPTNTSTVDNSCVPVERTWSVSGPTDGYTINGSPSDNAPEFTLTKPGRYIVRLILKGPGTCAPDTATAQITLSTTPVAQLKAGPIRICGSGTIQRQYKSDPNDDFYVNLSGTSPEVTGTYTWAATTVSGTGTVTFVDPVTAKYPRLRFSGPGEYQVTVTHKNECNPAGVESTHNIIIQNAPEITVSTPDVSNCPGDAVPIKGAVNGSYTSTRWESTGGGTFADANNLETTYTPSQAEIEAGTATVNLVVTTNLSAPCNTITTPLTIRITPPNTITSPLTLRACSNRSFSYTINATLPGSTFQWEVDPAGTSTTASGYPVSGTSSVIDGTIENTDPNGGAVTVTYIIRPVNSGCVGDARKLVITVIPANPKIDFTATPQQACGPTTVTFINNSPAENGTYQWDFGDGTTYTGQTPPPHTFQPSTTGAEASYEVSLRLVSDCQTFPPVVKTILISPASPIPVLEATASAGCAGDKTITLVNRSPGNNQAYYYYLLDANKAIIQTIGPIADKSNQSFTVAADPNNTRQVFVRMRVVDKCGNDATSPDQPFTIVPSNLIASMFIQQSPPKACAGQDIVFVNNSTGDSFSYKIYKDGTLLEEIRNVPRGNYTYRFINAGSYTVSVVAGTIACGPQGESAQQPITIYAVPDVSFNASVENCDNNLNYSFTITGVTDANTRYSWDFGDGTPRSLERQPVHQYARPGNYNVTLTVTNQLDCGNTVTRPIAVSPPLLADFSVAPGLEIEVPNFHFSFRDESDGNVVAWQWDFGDNIGTSNQRNPEYTYPQSQIGSHVVTLIVTDSKGCTSEKQRTVTISGTPGTLFLPNAFIPTNSSAVLQTFMARGAGIAKWRMQIFNKWGQLVWETDKLGANGEPIEGWDGTYKGSPAPQGAYVWQVSATFINGTEWKGMSYGNSPPKRNGVINLIR</sequence>
<keyword evidence="2" id="KW-0812">Transmembrane</keyword>
<evidence type="ECO:0000256" key="2">
    <source>
        <dbReference type="ARBA" id="ARBA00022692"/>
    </source>
</evidence>
<evidence type="ECO:0000256" key="6">
    <source>
        <dbReference type="SAM" id="SignalP"/>
    </source>
</evidence>
<dbReference type="InterPro" id="IPR013783">
    <property type="entry name" value="Ig-like_fold"/>
</dbReference>
<dbReference type="EMBL" id="BAABJI010000002">
    <property type="protein sequence ID" value="GAA4913109.1"/>
    <property type="molecule type" value="Genomic_DNA"/>
</dbReference>
<evidence type="ECO:0000256" key="1">
    <source>
        <dbReference type="ARBA" id="ARBA00004141"/>
    </source>
</evidence>
<evidence type="ECO:0000313" key="9">
    <source>
        <dbReference type="Proteomes" id="UP001501436"/>
    </source>
</evidence>
<gene>
    <name evidence="8" type="ORF">GCM10023313_15410</name>
</gene>
<dbReference type="CDD" id="cd00146">
    <property type="entry name" value="PKD"/>
    <property type="match status" value="2"/>
</dbReference>